<keyword evidence="2" id="KW-0813">Transport</keyword>
<gene>
    <name evidence="11" type="ORF">Rsub_13155</name>
</gene>
<dbReference type="Gene3D" id="1.20.5.110">
    <property type="match status" value="1"/>
</dbReference>
<dbReference type="CDD" id="cd15853">
    <property type="entry name" value="SNARE_Bet1"/>
    <property type="match status" value="1"/>
</dbReference>
<evidence type="ECO:0000256" key="4">
    <source>
        <dbReference type="ARBA" id="ARBA00022927"/>
    </source>
</evidence>
<dbReference type="FunCoup" id="A0A2V0PQK1">
    <property type="interactions" value="2075"/>
</dbReference>
<keyword evidence="6" id="KW-0333">Golgi apparatus</keyword>
<dbReference type="GO" id="GO:0000139">
    <property type="term" value="C:Golgi membrane"/>
    <property type="evidence" value="ECO:0007669"/>
    <property type="project" value="UniProtKB-SubCell"/>
</dbReference>
<sequence length="106" mass="11695">MSGSRRLNGGGFDVESLERENDRGIDALSERIGLLKQATHGIRAEVDSQHTILDKMADSMVGTHSMLGGAANKFKVVMADKDNRRMLTVVCGMVVVLLVLYYLTRR</sequence>
<organism evidence="11 12">
    <name type="scientific">Raphidocelis subcapitata</name>
    <dbReference type="NCBI Taxonomy" id="307507"/>
    <lineage>
        <taxon>Eukaryota</taxon>
        <taxon>Viridiplantae</taxon>
        <taxon>Chlorophyta</taxon>
        <taxon>core chlorophytes</taxon>
        <taxon>Chlorophyceae</taxon>
        <taxon>CS clade</taxon>
        <taxon>Sphaeropleales</taxon>
        <taxon>Selenastraceae</taxon>
        <taxon>Raphidocelis</taxon>
    </lineage>
</organism>
<keyword evidence="3 9" id="KW-0812">Transmembrane</keyword>
<keyword evidence="7 9" id="KW-0472">Membrane</keyword>
<evidence type="ECO:0000313" key="11">
    <source>
        <dbReference type="EMBL" id="GBG00474.1"/>
    </source>
</evidence>
<dbReference type="SUPFAM" id="SSF58038">
    <property type="entry name" value="SNARE fusion complex"/>
    <property type="match status" value="1"/>
</dbReference>
<dbReference type="STRING" id="307507.A0A2V0PQK1"/>
<comment type="subcellular location">
    <subcellularLocation>
        <location evidence="8">Endomembrane system</location>
        <topology evidence="8">Single-pass type IV membrane protein</topology>
    </subcellularLocation>
    <subcellularLocation>
        <location evidence="1">Golgi apparatus membrane</location>
    </subcellularLocation>
</comment>
<evidence type="ECO:0000259" key="10">
    <source>
        <dbReference type="PROSITE" id="PS50192"/>
    </source>
</evidence>
<name>A0A2V0PQK1_9CHLO</name>
<evidence type="ECO:0000256" key="8">
    <source>
        <dbReference type="ARBA" id="ARBA00046280"/>
    </source>
</evidence>
<dbReference type="AlphaFoldDB" id="A0A2V0PQK1"/>
<dbReference type="InterPro" id="IPR039899">
    <property type="entry name" value="BET1_SNARE"/>
</dbReference>
<evidence type="ECO:0000256" key="7">
    <source>
        <dbReference type="ARBA" id="ARBA00023136"/>
    </source>
</evidence>
<evidence type="ECO:0000256" key="6">
    <source>
        <dbReference type="ARBA" id="ARBA00023034"/>
    </source>
</evidence>
<reference evidence="11 12" key="1">
    <citation type="journal article" date="2018" name="Sci. Rep.">
        <title>Raphidocelis subcapitata (=Pseudokirchneriella subcapitata) provides an insight into genome evolution and environmental adaptations in the Sphaeropleales.</title>
        <authorList>
            <person name="Suzuki S."/>
            <person name="Yamaguchi H."/>
            <person name="Nakajima N."/>
            <person name="Kawachi M."/>
        </authorList>
    </citation>
    <scope>NUCLEOTIDE SEQUENCE [LARGE SCALE GENOMIC DNA]</scope>
    <source>
        <strain evidence="11 12">NIES-35</strain>
    </source>
</reference>
<evidence type="ECO:0000256" key="1">
    <source>
        <dbReference type="ARBA" id="ARBA00004394"/>
    </source>
</evidence>
<evidence type="ECO:0000256" key="9">
    <source>
        <dbReference type="SAM" id="Phobius"/>
    </source>
</evidence>
<dbReference type="InterPro" id="IPR000727">
    <property type="entry name" value="T_SNARE_dom"/>
</dbReference>
<evidence type="ECO:0000313" key="12">
    <source>
        <dbReference type="Proteomes" id="UP000247498"/>
    </source>
</evidence>
<keyword evidence="12" id="KW-1185">Reference proteome</keyword>
<evidence type="ECO:0000256" key="5">
    <source>
        <dbReference type="ARBA" id="ARBA00022989"/>
    </source>
</evidence>
<comment type="caution">
    <text evidence="11">The sequence shown here is derived from an EMBL/GenBank/DDBJ whole genome shotgun (WGS) entry which is preliminary data.</text>
</comment>
<keyword evidence="4" id="KW-0653">Protein transport</keyword>
<evidence type="ECO:0000256" key="2">
    <source>
        <dbReference type="ARBA" id="ARBA00022448"/>
    </source>
</evidence>
<protein>
    <recommendedName>
        <fullName evidence="10">t-SNARE coiled-coil homology domain-containing protein</fullName>
    </recommendedName>
</protein>
<dbReference type="InParanoid" id="A0A2V0PQK1"/>
<keyword evidence="5 9" id="KW-1133">Transmembrane helix</keyword>
<accession>A0A2V0PQK1</accession>
<dbReference type="PANTHER" id="PTHR12791">
    <property type="entry name" value="GOLGI SNARE BET1-RELATED"/>
    <property type="match status" value="1"/>
</dbReference>
<dbReference type="EMBL" id="BDRX01000230">
    <property type="protein sequence ID" value="GBG00474.1"/>
    <property type="molecule type" value="Genomic_DNA"/>
</dbReference>
<dbReference type="OrthoDB" id="261831at2759"/>
<dbReference type="Proteomes" id="UP000247498">
    <property type="component" value="Unassembled WGS sequence"/>
</dbReference>
<evidence type="ECO:0000256" key="3">
    <source>
        <dbReference type="ARBA" id="ARBA00022692"/>
    </source>
</evidence>
<feature type="transmembrane region" description="Helical" evidence="9">
    <location>
        <begin position="86"/>
        <end position="104"/>
    </location>
</feature>
<dbReference type="GO" id="GO:0015031">
    <property type="term" value="P:protein transport"/>
    <property type="evidence" value="ECO:0007669"/>
    <property type="project" value="UniProtKB-KW"/>
</dbReference>
<proteinExistence type="predicted"/>
<feature type="domain" description="T-SNARE coiled-coil homology" evidence="10">
    <location>
        <begin position="15"/>
        <end position="77"/>
    </location>
</feature>
<dbReference type="PROSITE" id="PS50192">
    <property type="entry name" value="T_SNARE"/>
    <property type="match status" value="1"/>
</dbReference>